<dbReference type="Pfam" id="PF20167">
    <property type="entry name" value="Transposase_32"/>
    <property type="match status" value="1"/>
</dbReference>
<evidence type="ECO:0000313" key="2">
    <source>
        <dbReference type="EMBL" id="OIS95627.1"/>
    </source>
</evidence>
<dbReference type="Gramene" id="OIS95627">
    <property type="protein sequence ID" value="OIS95627"/>
    <property type="gene ID" value="A4A49_02383"/>
</dbReference>
<feature type="domain" description="Putative plant transposon protein" evidence="1">
    <location>
        <begin position="1"/>
        <end position="79"/>
    </location>
</feature>
<organism evidence="2 3">
    <name type="scientific">Nicotiana attenuata</name>
    <name type="common">Coyote tobacco</name>
    <dbReference type="NCBI Taxonomy" id="49451"/>
    <lineage>
        <taxon>Eukaryota</taxon>
        <taxon>Viridiplantae</taxon>
        <taxon>Streptophyta</taxon>
        <taxon>Embryophyta</taxon>
        <taxon>Tracheophyta</taxon>
        <taxon>Spermatophyta</taxon>
        <taxon>Magnoliopsida</taxon>
        <taxon>eudicotyledons</taxon>
        <taxon>Gunneridae</taxon>
        <taxon>Pentapetalae</taxon>
        <taxon>asterids</taxon>
        <taxon>lamiids</taxon>
        <taxon>Solanales</taxon>
        <taxon>Solanaceae</taxon>
        <taxon>Nicotianoideae</taxon>
        <taxon>Nicotianeae</taxon>
        <taxon>Nicotiana</taxon>
    </lineage>
</organism>
<dbReference type="EMBL" id="MJEQ01037194">
    <property type="protein sequence ID" value="OIS95627.1"/>
    <property type="molecule type" value="Genomic_DNA"/>
</dbReference>
<proteinExistence type="predicted"/>
<protein>
    <recommendedName>
        <fullName evidence="1">Putative plant transposon protein domain-containing protein</fullName>
    </recommendedName>
</protein>
<keyword evidence="3" id="KW-1185">Reference proteome</keyword>
<evidence type="ECO:0000259" key="1">
    <source>
        <dbReference type="Pfam" id="PF20167"/>
    </source>
</evidence>
<sequence length="183" mass="20851">MKEEAQVWLKLINAQLLPCNHDRLVSRERTCMLYLLMTGLRVNVGHLIHFEMSSVRTSKKIDRMPFANFLTQFLKKEGVEEEPEFDHTIDQPIGQTDITNLQLKDESAMPSLIGAECNAHDDSFMGHLYGIMDLQLRIGGRPATSEERTELEQRYPLNAHAQQLVGLGDGYILPDDEDINTPE</sequence>
<dbReference type="InterPro" id="IPR046796">
    <property type="entry name" value="Transposase_32_dom"/>
</dbReference>
<accession>A0A1J6HTF3</accession>
<dbReference type="OMA" id="ERICVLY"/>
<reference evidence="2" key="1">
    <citation type="submission" date="2016-11" db="EMBL/GenBank/DDBJ databases">
        <title>The genome of Nicotiana attenuata.</title>
        <authorList>
            <person name="Xu S."/>
            <person name="Brockmoeller T."/>
            <person name="Gaquerel E."/>
            <person name="Navarro A."/>
            <person name="Kuhl H."/>
            <person name="Gase K."/>
            <person name="Ling Z."/>
            <person name="Zhou W."/>
            <person name="Kreitzer C."/>
            <person name="Stanke M."/>
            <person name="Tang H."/>
            <person name="Lyons E."/>
            <person name="Pandey P."/>
            <person name="Pandey S.P."/>
            <person name="Timmermann B."/>
            <person name="Baldwin I.T."/>
        </authorList>
    </citation>
    <scope>NUCLEOTIDE SEQUENCE [LARGE SCALE GENOMIC DNA]</scope>
    <source>
        <strain evidence="2">UT</strain>
    </source>
</reference>
<dbReference type="AlphaFoldDB" id="A0A1J6HTF3"/>
<dbReference type="Proteomes" id="UP000187609">
    <property type="component" value="Unassembled WGS sequence"/>
</dbReference>
<evidence type="ECO:0000313" key="3">
    <source>
        <dbReference type="Proteomes" id="UP000187609"/>
    </source>
</evidence>
<comment type="caution">
    <text evidence="2">The sequence shown here is derived from an EMBL/GenBank/DDBJ whole genome shotgun (WGS) entry which is preliminary data.</text>
</comment>
<name>A0A1J6HTF3_NICAT</name>
<gene>
    <name evidence="2" type="ORF">A4A49_02383</name>
</gene>